<dbReference type="GO" id="GO:0005576">
    <property type="term" value="C:extracellular region"/>
    <property type="evidence" value="ECO:0007669"/>
    <property type="project" value="TreeGrafter"/>
</dbReference>
<dbReference type="InterPro" id="IPR052336">
    <property type="entry name" value="MlaD_Phospholipid_Transporter"/>
</dbReference>
<sequence>MMRFEFSTRTRLLISLAVLLALALVVVYVVVSAQMTGGRRFTAVFNHSGQGLSSQSPVKVRGVTVGGVTSVTLDRRGKAVVTIHVDEEMRVPRTAVAAIEPTSIFGPKFINLILGDREGQGPFLAEGERIERTRDPLDLNDSLGDAYETVAAIDGRELSVIMRTVARGLEGKGQEINRTIGNSDVLFGVAHKHRRNARLFLADTARVTDVLSTRGDEIAVFAENVNAIVPAIFSGRGRGGPLLDEGAEVADVAAHGLAKHRGDIKDAFNSGERGAAVIHSQLGIAGDGVRGVDDLVLRLTALTRIPGPGGKNQLGTALYLPLDPCELIVGICGPGTGLKH</sequence>
<protein>
    <submittedName>
        <fullName evidence="3">MCE family protein</fullName>
    </submittedName>
</protein>
<proteinExistence type="predicted"/>
<dbReference type="PANTHER" id="PTHR33371:SF16">
    <property type="entry name" value="MCE-FAMILY PROTEIN MCE3F"/>
    <property type="match status" value="1"/>
</dbReference>
<keyword evidence="4" id="KW-1185">Reference proteome</keyword>
<accession>A0A3A4B9D0</accession>
<reference evidence="3 4" key="1">
    <citation type="submission" date="2018-09" db="EMBL/GenBank/DDBJ databases">
        <title>YIM 75507 draft genome.</title>
        <authorList>
            <person name="Tang S."/>
            <person name="Feng Y."/>
        </authorList>
    </citation>
    <scope>NUCLEOTIDE SEQUENCE [LARGE SCALE GENOMIC DNA]</scope>
    <source>
        <strain evidence="3 4">YIM 75507</strain>
    </source>
</reference>
<dbReference type="AlphaFoldDB" id="A0A3A4B9D0"/>
<dbReference type="InterPro" id="IPR003399">
    <property type="entry name" value="Mce/MlaD"/>
</dbReference>
<dbReference type="Proteomes" id="UP000265768">
    <property type="component" value="Unassembled WGS sequence"/>
</dbReference>
<dbReference type="InterPro" id="IPR024516">
    <property type="entry name" value="Mce_C"/>
</dbReference>
<organism evidence="3 4">
    <name type="scientific">Bailinhaonella thermotolerans</name>
    <dbReference type="NCBI Taxonomy" id="1070861"/>
    <lineage>
        <taxon>Bacteria</taxon>
        <taxon>Bacillati</taxon>
        <taxon>Actinomycetota</taxon>
        <taxon>Actinomycetes</taxon>
        <taxon>Streptosporangiales</taxon>
        <taxon>Streptosporangiaceae</taxon>
        <taxon>Bailinhaonella</taxon>
    </lineage>
</organism>
<feature type="domain" description="Mammalian cell entry C-terminal" evidence="2">
    <location>
        <begin position="124"/>
        <end position="261"/>
    </location>
</feature>
<dbReference type="RefSeq" id="WP_119925615.1">
    <property type="nucleotide sequence ID" value="NZ_QZEY01000002.1"/>
</dbReference>
<dbReference type="Pfam" id="PF02470">
    <property type="entry name" value="MlaD"/>
    <property type="match status" value="1"/>
</dbReference>
<dbReference type="EMBL" id="QZEY01000002">
    <property type="protein sequence ID" value="RJL34314.1"/>
    <property type="molecule type" value="Genomic_DNA"/>
</dbReference>
<gene>
    <name evidence="3" type="ORF">D5H75_07640</name>
</gene>
<dbReference type="Pfam" id="PF11887">
    <property type="entry name" value="Mce4_CUP1"/>
    <property type="match status" value="1"/>
</dbReference>
<name>A0A3A4B9D0_9ACTN</name>
<evidence type="ECO:0000313" key="4">
    <source>
        <dbReference type="Proteomes" id="UP000265768"/>
    </source>
</evidence>
<evidence type="ECO:0000313" key="3">
    <source>
        <dbReference type="EMBL" id="RJL34314.1"/>
    </source>
</evidence>
<feature type="domain" description="Mce/MlaD" evidence="1">
    <location>
        <begin position="38"/>
        <end position="113"/>
    </location>
</feature>
<comment type="caution">
    <text evidence="3">The sequence shown here is derived from an EMBL/GenBank/DDBJ whole genome shotgun (WGS) entry which is preliminary data.</text>
</comment>
<dbReference type="PANTHER" id="PTHR33371">
    <property type="entry name" value="INTERMEMBRANE PHOSPHOLIPID TRANSPORT SYSTEM BINDING PROTEIN MLAD-RELATED"/>
    <property type="match status" value="1"/>
</dbReference>
<evidence type="ECO:0000259" key="1">
    <source>
        <dbReference type="Pfam" id="PF02470"/>
    </source>
</evidence>
<dbReference type="OrthoDB" id="4655264at2"/>
<evidence type="ECO:0000259" key="2">
    <source>
        <dbReference type="Pfam" id="PF11887"/>
    </source>
</evidence>